<organism evidence="3 4">
    <name type="scientific">Porphyra umbilicalis</name>
    <name type="common">Purple laver</name>
    <name type="synonym">Red alga</name>
    <dbReference type="NCBI Taxonomy" id="2786"/>
    <lineage>
        <taxon>Eukaryota</taxon>
        <taxon>Rhodophyta</taxon>
        <taxon>Bangiophyceae</taxon>
        <taxon>Bangiales</taxon>
        <taxon>Bangiaceae</taxon>
        <taxon>Porphyra</taxon>
    </lineage>
</organism>
<feature type="domain" description="C2H2-type" evidence="2">
    <location>
        <begin position="68"/>
        <end position="89"/>
    </location>
</feature>
<dbReference type="Proteomes" id="UP000218209">
    <property type="component" value="Unassembled WGS sequence"/>
</dbReference>
<dbReference type="InterPro" id="IPR013087">
    <property type="entry name" value="Znf_C2H2_type"/>
</dbReference>
<dbReference type="PROSITE" id="PS00028">
    <property type="entry name" value="ZINC_FINGER_C2H2_1"/>
    <property type="match status" value="1"/>
</dbReference>
<reference evidence="3 4" key="1">
    <citation type="submission" date="2017-03" db="EMBL/GenBank/DDBJ databases">
        <title>WGS assembly of Porphyra umbilicalis.</title>
        <authorList>
            <person name="Brawley S.H."/>
            <person name="Blouin N.A."/>
            <person name="Ficko-Blean E."/>
            <person name="Wheeler G.L."/>
            <person name="Lohr M."/>
            <person name="Goodson H.V."/>
            <person name="Jenkins J.W."/>
            <person name="Blaby-Haas C.E."/>
            <person name="Helliwell K.E."/>
            <person name="Chan C."/>
            <person name="Marriage T."/>
            <person name="Bhattacharya D."/>
            <person name="Klein A.S."/>
            <person name="Badis Y."/>
            <person name="Brodie J."/>
            <person name="Cao Y."/>
            <person name="Collen J."/>
            <person name="Dittami S.M."/>
            <person name="Gachon C.M."/>
            <person name="Green B.R."/>
            <person name="Karpowicz S."/>
            <person name="Kim J.W."/>
            <person name="Kudahl U."/>
            <person name="Lin S."/>
            <person name="Michel G."/>
            <person name="Mittag M."/>
            <person name="Olson B.J."/>
            <person name="Pangilinan J."/>
            <person name="Peng Y."/>
            <person name="Qiu H."/>
            <person name="Shu S."/>
            <person name="Singer J.T."/>
            <person name="Smith A.G."/>
            <person name="Sprecher B.N."/>
            <person name="Wagner V."/>
            <person name="Wang W."/>
            <person name="Wang Z.-Y."/>
            <person name="Yan J."/>
            <person name="Yarish C."/>
            <person name="Zoeuner-Riek S."/>
            <person name="Zhuang Y."/>
            <person name="Zou Y."/>
            <person name="Lindquist E.A."/>
            <person name="Grimwood J."/>
            <person name="Barry K."/>
            <person name="Rokhsar D.S."/>
            <person name="Schmutz J."/>
            <person name="Stiller J.W."/>
            <person name="Grossman A.R."/>
            <person name="Prochnik S.E."/>
        </authorList>
    </citation>
    <scope>NUCLEOTIDE SEQUENCE [LARGE SCALE GENOMIC DNA]</scope>
    <source>
        <strain evidence="3">4086291</strain>
    </source>
</reference>
<proteinExistence type="predicted"/>
<feature type="compositionally biased region" description="Gly residues" evidence="1">
    <location>
        <begin position="115"/>
        <end position="132"/>
    </location>
</feature>
<evidence type="ECO:0000313" key="3">
    <source>
        <dbReference type="EMBL" id="OSX69326.1"/>
    </source>
</evidence>
<name>A0A1X6NLI0_PORUM</name>
<protein>
    <recommendedName>
        <fullName evidence="2">C2H2-type domain-containing protein</fullName>
    </recommendedName>
</protein>
<evidence type="ECO:0000313" key="4">
    <source>
        <dbReference type="Proteomes" id="UP000218209"/>
    </source>
</evidence>
<feature type="region of interest" description="Disordered" evidence="1">
    <location>
        <begin position="354"/>
        <end position="381"/>
    </location>
</feature>
<dbReference type="AlphaFoldDB" id="A0A1X6NLI0"/>
<feature type="region of interest" description="Disordered" evidence="1">
    <location>
        <begin position="295"/>
        <end position="329"/>
    </location>
</feature>
<sequence>PARLAPRPLLGASCVSLHVPPSPPLLLPVPSLPHLFEGPRCHALLGARDWLGRGLSALPRLVRAHLHCSICHRPFSSYRYLVWHRIKKHRTVSAGPTSGEHAARGAEDGREASSGAGGAPHGAAGSGGGGADEGSAPSGAAGGDGVGVHGGHAPSGEDGGDGVGVHEEDAPSCEDGGDGVGPYGGTAPSVAACGCGAGADEGVTPSAAAGCDGVGEDEGGARSVAAGGDGVGAYGGYAPSVAVGGDGMREDGGRAASGAVDCDGYGANGGGAAHDGVGRASRTAEMSGEALHDVEDDQHGGAHGNDAARGDGAPRGAANRVGADPPRRPISITFKRSVIEDTIGAMDKMVELTRRPATPPPGRKRTSHAVDDVNTESDDAPDPFEYKYSSITSEVRSFYEDKKVWSRAEPLVKRGKNCKPRQFDSVRLRALQTYAVTACPGGCSLSQQEALFDLPHISSPTNVARRQGFHASTDDTTTVRPHRLVRDNRRRIYG</sequence>
<keyword evidence="4" id="KW-1185">Reference proteome</keyword>
<feature type="non-terminal residue" evidence="3">
    <location>
        <position position="1"/>
    </location>
</feature>
<evidence type="ECO:0000256" key="1">
    <source>
        <dbReference type="SAM" id="MobiDB-lite"/>
    </source>
</evidence>
<feature type="compositionally biased region" description="Gly residues" evidence="1">
    <location>
        <begin position="140"/>
        <end position="150"/>
    </location>
</feature>
<feature type="region of interest" description="Disordered" evidence="1">
    <location>
        <begin position="91"/>
        <end position="181"/>
    </location>
</feature>
<dbReference type="EMBL" id="KV919615">
    <property type="protein sequence ID" value="OSX69326.1"/>
    <property type="molecule type" value="Genomic_DNA"/>
</dbReference>
<feature type="compositionally biased region" description="Basic and acidic residues" evidence="1">
    <location>
        <begin position="101"/>
        <end position="111"/>
    </location>
</feature>
<accession>A0A1X6NLI0</accession>
<feature type="compositionally biased region" description="Low complexity" evidence="1">
    <location>
        <begin position="304"/>
        <end position="320"/>
    </location>
</feature>
<evidence type="ECO:0000259" key="2">
    <source>
        <dbReference type="PROSITE" id="PS00028"/>
    </source>
</evidence>
<gene>
    <name evidence="3" type="ORF">BU14_1618s0001</name>
</gene>